<evidence type="ECO:0000313" key="3">
    <source>
        <dbReference type="Proteomes" id="UP001501588"/>
    </source>
</evidence>
<reference evidence="2 3" key="1">
    <citation type="journal article" date="2019" name="Int. J. Syst. Evol. Microbiol.">
        <title>The Global Catalogue of Microorganisms (GCM) 10K type strain sequencing project: providing services to taxonomists for standard genome sequencing and annotation.</title>
        <authorList>
            <consortium name="The Broad Institute Genomics Platform"/>
            <consortium name="The Broad Institute Genome Sequencing Center for Infectious Disease"/>
            <person name="Wu L."/>
            <person name="Ma J."/>
        </authorList>
    </citation>
    <scope>NUCLEOTIDE SEQUENCE [LARGE SCALE GENOMIC DNA]</scope>
    <source>
        <strain evidence="2 3">JCM 9933</strain>
    </source>
</reference>
<name>A0ABN1EJQ2_9PROT</name>
<proteinExistence type="predicted"/>
<evidence type="ECO:0000256" key="1">
    <source>
        <dbReference type="SAM" id="MobiDB-lite"/>
    </source>
</evidence>
<keyword evidence="3" id="KW-1185">Reference proteome</keyword>
<organism evidence="2 3">
    <name type="scientific">Craurococcus roseus</name>
    <dbReference type="NCBI Taxonomy" id="77585"/>
    <lineage>
        <taxon>Bacteria</taxon>
        <taxon>Pseudomonadati</taxon>
        <taxon>Pseudomonadota</taxon>
        <taxon>Alphaproteobacteria</taxon>
        <taxon>Acetobacterales</taxon>
        <taxon>Acetobacteraceae</taxon>
        <taxon>Craurococcus</taxon>
    </lineage>
</organism>
<accession>A0ABN1EJQ2</accession>
<comment type="caution">
    <text evidence="2">The sequence shown here is derived from an EMBL/GenBank/DDBJ whole genome shotgun (WGS) entry which is preliminary data.</text>
</comment>
<dbReference type="Proteomes" id="UP001501588">
    <property type="component" value="Unassembled WGS sequence"/>
</dbReference>
<feature type="region of interest" description="Disordered" evidence="1">
    <location>
        <begin position="34"/>
        <end position="69"/>
    </location>
</feature>
<sequence>MKKGSGPNGTRSGLPVGAPAISLRDWCFRSGWGARQAANGPREPSRQAASWGPPRPALGAGADGTEVPA</sequence>
<gene>
    <name evidence="2" type="ORF">GCM10009416_02620</name>
</gene>
<evidence type="ECO:0000313" key="2">
    <source>
        <dbReference type="EMBL" id="GAA0568072.1"/>
    </source>
</evidence>
<protein>
    <submittedName>
        <fullName evidence="2">Uncharacterized protein</fullName>
    </submittedName>
</protein>
<dbReference type="EMBL" id="BAAAFZ010000006">
    <property type="protein sequence ID" value="GAA0568072.1"/>
    <property type="molecule type" value="Genomic_DNA"/>
</dbReference>